<dbReference type="SUPFAM" id="SSF88713">
    <property type="entry name" value="Glycoside hydrolase/deacetylase"/>
    <property type="match status" value="1"/>
</dbReference>
<dbReference type="Proteomes" id="UP001526430">
    <property type="component" value="Unassembled WGS sequence"/>
</dbReference>
<evidence type="ECO:0000256" key="2">
    <source>
        <dbReference type="SAM" id="Phobius"/>
    </source>
</evidence>
<feature type="compositionally biased region" description="Low complexity" evidence="1">
    <location>
        <begin position="63"/>
        <end position="74"/>
    </location>
</feature>
<protein>
    <submittedName>
        <fullName evidence="3">Divergent polysaccharide deacetylase family protein</fullName>
    </submittedName>
</protein>
<dbReference type="PANTHER" id="PTHR30105:SF2">
    <property type="entry name" value="DIVERGENT POLYSACCHARIDE DEACETYLASE SUPERFAMILY"/>
    <property type="match status" value="1"/>
</dbReference>
<dbReference type="CDD" id="cd10936">
    <property type="entry name" value="CE4_DAC2"/>
    <property type="match status" value="1"/>
</dbReference>
<dbReference type="Pfam" id="PF04748">
    <property type="entry name" value="Polysacc_deac_2"/>
    <property type="match status" value="1"/>
</dbReference>
<evidence type="ECO:0000313" key="3">
    <source>
        <dbReference type="EMBL" id="MCW8085485.1"/>
    </source>
</evidence>
<dbReference type="RefSeq" id="WP_301589384.1">
    <property type="nucleotide sequence ID" value="NZ_JAPFQI010000003.1"/>
</dbReference>
<keyword evidence="2" id="KW-0472">Membrane</keyword>
<evidence type="ECO:0000256" key="1">
    <source>
        <dbReference type="SAM" id="MobiDB-lite"/>
    </source>
</evidence>
<keyword evidence="2" id="KW-0812">Transmembrane</keyword>
<keyword evidence="2" id="KW-1133">Transmembrane helix</keyword>
<reference evidence="3 4" key="1">
    <citation type="submission" date="2022-10" db="EMBL/GenBank/DDBJ databases">
        <title>Roseococcus glaciei nov., sp. nov., isolated from glacier.</title>
        <authorList>
            <person name="Liu Q."/>
            <person name="Xin Y.-H."/>
        </authorList>
    </citation>
    <scope>NUCLEOTIDE SEQUENCE [LARGE SCALE GENOMIC DNA]</scope>
    <source>
        <strain evidence="3 4">MDT2-1-1</strain>
    </source>
</reference>
<evidence type="ECO:0000313" key="4">
    <source>
        <dbReference type="Proteomes" id="UP001526430"/>
    </source>
</evidence>
<dbReference type="InterPro" id="IPR006837">
    <property type="entry name" value="Divergent_DAC"/>
</dbReference>
<name>A0ABT3NTJ5_9PROT</name>
<keyword evidence="4" id="KW-1185">Reference proteome</keyword>
<dbReference type="InterPro" id="IPR011330">
    <property type="entry name" value="Glyco_hydro/deAcase_b/a-brl"/>
</dbReference>
<comment type="caution">
    <text evidence="3">The sequence shown here is derived from an EMBL/GenBank/DDBJ whole genome shotgun (WGS) entry which is preliminary data.</text>
</comment>
<feature type="transmembrane region" description="Helical" evidence="2">
    <location>
        <begin position="12"/>
        <end position="33"/>
    </location>
</feature>
<organism evidence="3 4">
    <name type="scientific">Sabulicella glaciei</name>
    <dbReference type="NCBI Taxonomy" id="2984948"/>
    <lineage>
        <taxon>Bacteria</taxon>
        <taxon>Pseudomonadati</taxon>
        <taxon>Pseudomonadota</taxon>
        <taxon>Alphaproteobacteria</taxon>
        <taxon>Acetobacterales</taxon>
        <taxon>Acetobacteraceae</taxon>
        <taxon>Sabulicella</taxon>
    </lineage>
</organism>
<gene>
    <name evidence="3" type="ORF">OF850_07595</name>
</gene>
<accession>A0ABT3NTJ5</accession>
<proteinExistence type="predicted"/>
<feature type="compositionally biased region" description="Low complexity" evidence="1">
    <location>
        <begin position="43"/>
        <end position="55"/>
    </location>
</feature>
<feature type="region of interest" description="Disordered" evidence="1">
    <location>
        <begin position="40"/>
        <end position="106"/>
    </location>
</feature>
<dbReference type="EMBL" id="JAPFQI010000003">
    <property type="protein sequence ID" value="MCW8085485.1"/>
    <property type="molecule type" value="Genomic_DNA"/>
</dbReference>
<dbReference type="Gene3D" id="3.20.20.370">
    <property type="entry name" value="Glycoside hydrolase/deacetylase"/>
    <property type="match status" value="1"/>
</dbReference>
<sequence>MGEGGSPGWRALAGFWGVVLLALALTAATLAWLGPPTPPPTPVAEAASEAEAAPARPAPEPAAPASIPPGSLSPHVDPALVEPSPDGPLPRIAPDGRAPMRAYARPFDGGDRRPRVALVIGGLGMNASLTEQAIVALPPAVALAFSPYSRFVEPLIDRARERGFETLLALPMESAGFPMMSDPGDRGLLSGLPLGENLSRLEWLLARYPGHVGVVGALGPMRGERFAALAEPFGAVQAALAGRGLLFFDARPGAAAPARAPGRSIDLVVDEPATRPQIEANLAALERLARERGAALGYVGDASPVAVQVIAGWAGGLESRGLVLAPPSALVRLPPPGAPR</sequence>
<dbReference type="PANTHER" id="PTHR30105">
    <property type="entry name" value="UNCHARACTERIZED YIBQ-RELATED"/>
    <property type="match status" value="1"/>
</dbReference>